<feature type="domain" description="Disintegrin" evidence="2">
    <location>
        <begin position="464"/>
        <end position="545"/>
    </location>
</feature>
<dbReference type="GO" id="GO:0005886">
    <property type="term" value="C:plasma membrane"/>
    <property type="evidence" value="ECO:0007669"/>
    <property type="project" value="TreeGrafter"/>
</dbReference>
<sequence length="714" mass="79392">MSECILNSKLIPFLLTEGAKYVSNIPHIICTMILCNAIRQFIKHHETLSYHRNTVLRQHERVRRHTEPQTQVVQLDFEAFQRVFRLRLKQDFGAFAEDLKVFFGNESWTGDLSHIYSGVLEDENGSSCQGAILDGLFEGFIKTSNGTFYVEASQTYGTGHLDHHSIVYHEDDVGTLLDCTHHSKVRGLKKKKKKLNKRPSWAPLHLEVAQQGGPASRSKRTVDQSKTSCLLHLHVDHLFYGRFGSVEAVVAQVASYMKAINNIYHKADFDGIDLINFKVKSMSIVLEEDPGDPLQETYIGPEKLLSLFSEMNWGNYCLSYLLTNRDFSGVLGLAWEGKADDWGGICSKHIQLKDGRTSSMNTGLVTLKNFGRYLPPKFVQLTLAHELGHSLGAPHDEGLDCGSLEITGGKGRFLMFPQATDVVQENSDMFSPCSLRHMGHLLKIKKDKCFVVSDQPICGNRILEKGEECDVGHNESDPCCYSSKAPIGTQCHLKPSKQCSPSQGLCCSSTCIFKNSGLTCEEDSECRMKSVCTGLSAVCPKPAAKPNMTVCSLGTRVCHNGDCARSLCVTYGLEQCDCPGENRKEKCHMCCQHTGNPNTCASTTSSVLSTYFKGKRVALVPGSPCSKNQGYCDHFQTCRLLDADGPIARLKNSFLHLNEFIDLSDGTKLRKKGGGLSRESSSLKQTCPYIFSKMSLLFNHLTPFVFTRLHELCD</sequence>
<protein>
    <submittedName>
        <fullName evidence="3">Si:ch1073-396h14.1</fullName>
    </submittedName>
</protein>
<dbReference type="Gene3D" id="4.10.70.10">
    <property type="entry name" value="Disintegrin domain"/>
    <property type="match status" value="1"/>
</dbReference>
<dbReference type="InterPro" id="IPR024079">
    <property type="entry name" value="MetalloPept_cat_dom_sf"/>
</dbReference>
<dbReference type="SUPFAM" id="SSF57552">
    <property type="entry name" value="Blood coagulation inhibitor (disintegrin)"/>
    <property type="match status" value="1"/>
</dbReference>
<keyword evidence="4" id="KW-1185">Reference proteome</keyword>
<dbReference type="Ensembl" id="ENSEEET00000033380.2">
    <property type="protein sequence ID" value="ENSEEEP00000032988.2"/>
    <property type="gene ID" value="ENSEEEG00000015705.2"/>
</dbReference>
<accession>A0A4W4G9X0</accession>
<reference evidence="3" key="4">
    <citation type="submission" date="2025-08" db="UniProtKB">
        <authorList>
            <consortium name="Ensembl"/>
        </authorList>
    </citation>
    <scope>IDENTIFICATION</scope>
</reference>
<dbReference type="InterPro" id="IPR051489">
    <property type="entry name" value="ADAM_Metalloproteinase"/>
</dbReference>
<dbReference type="Pfam" id="PF00200">
    <property type="entry name" value="Disintegrin"/>
    <property type="match status" value="1"/>
</dbReference>
<dbReference type="Gene3D" id="3.40.390.10">
    <property type="entry name" value="Collagenase (Catalytic Domain)"/>
    <property type="match status" value="1"/>
</dbReference>
<reference evidence="3" key="3">
    <citation type="submission" date="2020-05" db="EMBL/GenBank/DDBJ databases">
        <title>Electrophorus electricus (electric eel) genome, fEleEle1, primary haplotype.</title>
        <authorList>
            <person name="Myers G."/>
            <person name="Meyer A."/>
            <person name="Fedrigo O."/>
            <person name="Formenti G."/>
            <person name="Rhie A."/>
            <person name="Tracey A."/>
            <person name="Sims Y."/>
            <person name="Jarvis E.D."/>
        </authorList>
    </citation>
    <scope>NUCLEOTIDE SEQUENCE [LARGE SCALE GENOMIC DNA]</scope>
</reference>
<proteinExistence type="predicted"/>
<dbReference type="AlphaFoldDB" id="A0A4W4G9X0"/>
<dbReference type="GO" id="GO:0006509">
    <property type="term" value="P:membrane protein ectodomain proteolysis"/>
    <property type="evidence" value="ECO:0007669"/>
    <property type="project" value="TreeGrafter"/>
</dbReference>
<dbReference type="PANTHER" id="PTHR45702">
    <property type="entry name" value="ADAM10/ADAM17 METALLOPEPTIDASE FAMILY MEMBER"/>
    <property type="match status" value="1"/>
</dbReference>
<dbReference type="Pfam" id="PF13574">
    <property type="entry name" value="Reprolysin_2"/>
    <property type="match status" value="1"/>
</dbReference>
<dbReference type="Proteomes" id="UP000314983">
    <property type="component" value="Chromosome 26"/>
</dbReference>
<keyword evidence="1" id="KW-1015">Disulfide bond</keyword>
<dbReference type="OMA" id="LITIQNY"/>
<dbReference type="GeneTree" id="ENSGT00940000165061"/>
<dbReference type="InterPro" id="IPR001762">
    <property type="entry name" value="Disintegrin_dom"/>
</dbReference>
<dbReference type="FunFam" id="4.10.70.10:FF:000003">
    <property type="entry name" value="Disintegrin and metalloproteinase domain-containing protein 17"/>
    <property type="match status" value="1"/>
</dbReference>
<dbReference type="GO" id="GO:0004222">
    <property type="term" value="F:metalloendopeptidase activity"/>
    <property type="evidence" value="ECO:0007669"/>
    <property type="project" value="TreeGrafter"/>
</dbReference>
<evidence type="ECO:0000259" key="2">
    <source>
        <dbReference type="SMART" id="SM00050"/>
    </source>
</evidence>
<dbReference type="InterPro" id="IPR036436">
    <property type="entry name" value="Disintegrin_dom_sf"/>
</dbReference>
<reference evidence="3" key="5">
    <citation type="submission" date="2025-09" db="UniProtKB">
        <authorList>
            <consortium name="Ensembl"/>
        </authorList>
    </citation>
    <scope>IDENTIFICATION</scope>
</reference>
<evidence type="ECO:0000313" key="3">
    <source>
        <dbReference type="Ensembl" id="ENSEEEP00000032988.2"/>
    </source>
</evidence>
<name>A0A4W4G9X0_ELEEL</name>
<dbReference type="GO" id="GO:0007219">
    <property type="term" value="P:Notch signaling pathway"/>
    <property type="evidence" value="ECO:0007669"/>
    <property type="project" value="TreeGrafter"/>
</dbReference>
<dbReference type="Pfam" id="PF21299">
    <property type="entry name" value="ADAM10_Cys-rich"/>
    <property type="match status" value="1"/>
</dbReference>
<evidence type="ECO:0000256" key="1">
    <source>
        <dbReference type="ARBA" id="ARBA00023157"/>
    </source>
</evidence>
<dbReference type="SUPFAM" id="SSF55486">
    <property type="entry name" value="Metalloproteases ('zincins'), catalytic domain"/>
    <property type="match status" value="1"/>
</dbReference>
<gene>
    <name evidence="3" type="primary">si:ch1073-396h14.1</name>
</gene>
<dbReference type="PANTHER" id="PTHR45702:SF1">
    <property type="entry name" value="DISINTEGRIN AND METALLOPROTEINASE DOMAIN-CONTAINING PROTEIN 10 ISOFORM X1"/>
    <property type="match status" value="1"/>
</dbReference>
<dbReference type="SMART" id="SM00050">
    <property type="entry name" value="DISIN"/>
    <property type="match status" value="1"/>
</dbReference>
<evidence type="ECO:0000313" key="4">
    <source>
        <dbReference type="Proteomes" id="UP000314983"/>
    </source>
</evidence>
<organism evidence="3 4">
    <name type="scientific">Electrophorus electricus</name>
    <name type="common">Electric eel</name>
    <name type="synonym">Gymnotus electricus</name>
    <dbReference type="NCBI Taxonomy" id="8005"/>
    <lineage>
        <taxon>Eukaryota</taxon>
        <taxon>Metazoa</taxon>
        <taxon>Chordata</taxon>
        <taxon>Craniata</taxon>
        <taxon>Vertebrata</taxon>
        <taxon>Euteleostomi</taxon>
        <taxon>Actinopterygii</taxon>
        <taxon>Neopterygii</taxon>
        <taxon>Teleostei</taxon>
        <taxon>Ostariophysi</taxon>
        <taxon>Gymnotiformes</taxon>
        <taxon>Gymnotoidei</taxon>
        <taxon>Gymnotidae</taxon>
        <taxon>Electrophorus</taxon>
    </lineage>
</organism>
<reference evidence="4" key="1">
    <citation type="journal article" date="2014" name="Science">
        <title>Nonhuman genetics. Genomic basis for the convergent evolution of electric organs.</title>
        <authorList>
            <person name="Gallant J.R."/>
            <person name="Traeger L.L."/>
            <person name="Volkening J.D."/>
            <person name="Moffett H."/>
            <person name="Chen P.H."/>
            <person name="Novina C.D."/>
            <person name="Phillips G.N.Jr."/>
            <person name="Anand R."/>
            <person name="Wells G.B."/>
            <person name="Pinch M."/>
            <person name="Guth R."/>
            <person name="Unguez G.A."/>
            <person name="Albert J.S."/>
            <person name="Zakon H.H."/>
            <person name="Samanta M.P."/>
            <person name="Sussman M.R."/>
        </authorList>
    </citation>
    <scope>NUCLEOTIDE SEQUENCE [LARGE SCALE GENOMIC DNA]</scope>
</reference>
<dbReference type="InterPro" id="IPR049038">
    <property type="entry name" value="ADAM10_Cys-rich"/>
</dbReference>
<reference evidence="4" key="2">
    <citation type="journal article" date="2017" name="Sci. Adv.">
        <title>A tail of two voltages: Proteomic comparison of the three electric organs of the electric eel.</title>
        <authorList>
            <person name="Traeger L.L."/>
            <person name="Sabat G."/>
            <person name="Barrett-Wilt G.A."/>
            <person name="Wells G.B."/>
            <person name="Sussman M.R."/>
        </authorList>
    </citation>
    <scope>NUCLEOTIDE SEQUENCE [LARGE SCALE GENOMIC DNA]</scope>
</reference>
<dbReference type="STRING" id="8005.ENSEEEP00000032988"/>